<proteinExistence type="predicted"/>
<protein>
    <recommendedName>
        <fullName evidence="5">NADP-dependent oxidoreductase domain-containing protein</fullName>
    </recommendedName>
</protein>
<feature type="active site" description="Proton donor" evidence="2">
    <location>
        <position position="60"/>
    </location>
</feature>
<dbReference type="InterPro" id="IPR018170">
    <property type="entry name" value="Aldo/ket_reductase_CS"/>
</dbReference>
<dbReference type="Proteomes" id="UP000019462">
    <property type="component" value="Unassembled WGS sequence"/>
</dbReference>
<accession>W3VIW8</accession>
<dbReference type="PANTHER" id="PTHR43827:SF13">
    <property type="entry name" value="ALDO_KETO REDUCTASE FAMILY PROTEIN"/>
    <property type="match status" value="1"/>
</dbReference>
<evidence type="ECO:0000256" key="2">
    <source>
        <dbReference type="PIRSR" id="PIRSR000097-1"/>
    </source>
</evidence>
<evidence type="ECO:0000256" key="4">
    <source>
        <dbReference type="PIRSR" id="PIRSR000097-3"/>
    </source>
</evidence>
<feature type="domain" description="NADP-dependent oxidoreductase" evidence="5">
    <location>
        <begin position="33"/>
        <end position="323"/>
    </location>
</feature>
<dbReference type="PANTHER" id="PTHR43827">
    <property type="entry name" value="2,5-DIKETO-D-GLUCONIC ACID REDUCTASE"/>
    <property type="match status" value="1"/>
</dbReference>
<dbReference type="FunFam" id="3.20.20.100:FF:000002">
    <property type="entry name" value="2,5-diketo-D-gluconic acid reductase A"/>
    <property type="match status" value="1"/>
</dbReference>
<dbReference type="InterPro" id="IPR023210">
    <property type="entry name" value="NADP_OxRdtase_dom"/>
</dbReference>
<dbReference type="PROSITE" id="PS00063">
    <property type="entry name" value="ALDOKETO_REDUCTASE_3"/>
    <property type="match status" value="1"/>
</dbReference>
<name>W3VIW8_MOEAP</name>
<comment type="caution">
    <text evidence="6">The sequence shown here is derived from an EMBL/GenBank/DDBJ whole genome shotgun (WGS) entry which is preliminary data.</text>
</comment>
<dbReference type="PROSITE" id="PS00798">
    <property type="entry name" value="ALDOKETO_REDUCTASE_1"/>
    <property type="match status" value="1"/>
</dbReference>
<dbReference type="PRINTS" id="PR00069">
    <property type="entry name" value="ALDKETRDTASE"/>
</dbReference>
<dbReference type="SUPFAM" id="SSF51430">
    <property type="entry name" value="NAD(P)-linked oxidoreductase"/>
    <property type="match status" value="2"/>
</dbReference>
<dbReference type="OrthoDB" id="416253at2759"/>
<evidence type="ECO:0000259" key="5">
    <source>
        <dbReference type="Pfam" id="PF00248"/>
    </source>
</evidence>
<dbReference type="InterPro" id="IPR020471">
    <property type="entry name" value="AKR"/>
</dbReference>
<dbReference type="Pfam" id="PF00248">
    <property type="entry name" value="Aldo_ket_red"/>
    <property type="match status" value="1"/>
</dbReference>
<dbReference type="PROSITE" id="PS00062">
    <property type="entry name" value="ALDOKETO_REDUCTASE_2"/>
    <property type="match status" value="1"/>
</dbReference>
<gene>
    <name evidence="6" type="ORF">PaG_04108</name>
</gene>
<sequence length="338" mass="37685">MPATNTTDKLHFGSYATLSDGNRIPRLGFGVYEMSDQEASRAVTWALEAGYRHFDCAEWYYNEQSVGSAISRFLASPGCPIGRSDIFYCSKLQSNNGYQAAKRSIAESVKKCGLGYIDLYLIHSPYGGRSNRLDSWRAIQEAKDLGLIKSIGVSNYAERHIQELLDSNPKYPATVNQCDLHPFMARLQLVDYCRANNIALECWGPLVRAERFDHPTIKELASKHSATPAQVLMYVRYRSVSLGALLTTSDTSSLHAVASRSNEATSLYVCVCATIRQLGPYCLHSTFAQQIPKSVSQHRIIENANVFAFELDQADMDRLLSLDEYLVTDWDPIGDPSA</sequence>
<dbReference type="CDD" id="cd19071">
    <property type="entry name" value="AKR_AKR1-5-like"/>
    <property type="match status" value="1"/>
</dbReference>
<keyword evidence="7" id="KW-1185">Reference proteome</keyword>
<dbReference type="GO" id="GO:0016616">
    <property type="term" value="F:oxidoreductase activity, acting on the CH-OH group of donors, NAD or NADP as acceptor"/>
    <property type="evidence" value="ECO:0007669"/>
    <property type="project" value="UniProtKB-ARBA"/>
</dbReference>
<evidence type="ECO:0000313" key="6">
    <source>
        <dbReference type="EMBL" id="ETS61618.1"/>
    </source>
</evidence>
<dbReference type="AlphaFoldDB" id="W3VIW8"/>
<feature type="site" description="Lowers pKa of active site Tyr" evidence="4">
    <location>
        <position position="91"/>
    </location>
</feature>
<keyword evidence="1" id="KW-0560">Oxidoreductase</keyword>
<dbReference type="PIRSF" id="PIRSF000097">
    <property type="entry name" value="AKR"/>
    <property type="match status" value="1"/>
</dbReference>
<organism evidence="6 7">
    <name type="scientific">Moesziomyces aphidis</name>
    <name type="common">Pseudozyma aphidis</name>
    <dbReference type="NCBI Taxonomy" id="84754"/>
    <lineage>
        <taxon>Eukaryota</taxon>
        <taxon>Fungi</taxon>
        <taxon>Dikarya</taxon>
        <taxon>Basidiomycota</taxon>
        <taxon>Ustilaginomycotina</taxon>
        <taxon>Ustilaginomycetes</taxon>
        <taxon>Ustilaginales</taxon>
        <taxon>Ustilaginaceae</taxon>
        <taxon>Moesziomyces</taxon>
    </lineage>
</organism>
<dbReference type="EMBL" id="AWNI01000014">
    <property type="protein sequence ID" value="ETS61618.1"/>
    <property type="molecule type" value="Genomic_DNA"/>
</dbReference>
<evidence type="ECO:0000256" key="1">
    <source>
        <dbReference type="ARBA" id="ARBA00023002"/>
    </source>
</evidence>
<evidence type="ECO:0000313" key="7">
    <source>
        <dbReference type="Proteomes" id="UP000019462"/>
    </source>
</evidence>
<dbReference type="Gene3D" id="3.20.20.100">
    <property type="entry name" value="NADP-dependent oxidoreductase domain"/>
    <property type="match status" value="1"/>
</dbReference>
<dbReference type="InterPro" id="IPR036812">
    <property type="entry name" value="NAD(P)_OxRdtase_dom_sf"/>
</dbReference>
<dbReference type="HOGENOM" id="CLU_023205_0_1_1"/>
<evidence type="ECO:0000256" key="3">
    <source>
        <dbReference type="PIRSR" id="PIRSR000097-2"/>
    </source>
</evidence>
<reference evidence="6 7" key="1">
    <citation type="journal article" date="2014" name="Genome Announc.">
        <title>Genome sequence of the basidiomycetous fungus Pseudozyma aphidis DSM70725, an efficient producer of biosurfactant mannosylerythritol lipids.</title>
        <authorList>
            <person name="Lorenz S."/>
            <person name="Guenther M."/>
            <person name="Grumaz C."/>
            <person name="Rupp S."/>
            <person name="Zibek S."/>
            <person name="Sohn K."/>
        </authorList>
    </citation>
    <scope>NUCLEOTIDE SEQUENCE [LARGE SCALE GENOMIC DNA]</scope>
    <source>
        <strain evidence="7">ATCC 32657 / CBS 517.83 / DSM 70725 / JCM 10318 / NBRC 10182 / NRRL Y-7954 / St-0401</strain>
    </source>
</reference>
<feature type="binding site" evidence="3">
    <location>
        <position position="123"/>
    </location>
    <ligand>
        <name>substrate</name>
    </ligand>
</feature>